<dbReference type="SUPFAM" id="SSF81901">
    <property type="entry name" value="HCP-like"/>
    <property type="match status" value="2"/>
</dbReference>
<dbReference type="InterPro" id="IPR006597">
    <property type="entry name" value="Sel1-like"/>
</dbReference>
<dbReference type="SUPFAM" id="SSF50494">
    <property type="entry name" value="Trypsin-like serine proteases"/>
    <property type="match status" value="1"/>
</dbReference>
<dbReference type="Gene3D" id="1.25.40.10">
    <property type="entry name" value="Tetratricopeptide repeat domain"/>
    <property type="match status" value="2"/>
</dbReference>
<feature type="compositionally biased region" description="Polar residues" evidence="1">
    <location>
        <begin position="334"/>
        <end position="343"/>
    </location>
</feature>
<dbReference type="OrthoDB" id="112232at2"/>
<dbReference type="InterPro" id="IPR001940">
    <property type="entry name" value="Peptidase_S1C"/>
</dbReference>
<evidence type="ECO:0000313" key="4">
    <source>
        <dbReference type="Proteomes" id="UP000078428"/>
    </source>
</evidence>
<dbReference type="GO" id="GO:0004252">
    <property type="term" value="F:serine-type endopeptidase activity"/>
    <property type="evidence" value="ECO:0007669"/>
    <property type="project" value="InterPro"/>
</dbReference>
<dbReference type="Pfam" id="PF08238">
    <property type="entry name" value="Sel1"/>
    <property type="match status" value="6"/>
</dbReference>
<dbReference type="PANTHER" id="PTHR11102:SF160">
    <property type="entry name" value="ERAD-ASSOCIATED E3 UBIQUITIN-PROTEIN LIGASE COMPONENT HRD3"/>
    <property type="match status" value="1"/>
</dbReference>
<organism evidence="3 4">
    <name type="scientific">Paramagnetospirillum marisnigri</name>
    <dbReference type="NCBI Taxonomy" id="1285242"/>
    <lineage>
        <taxon>Bacteria</taxon>
        <taxon>Pseudomonadati</taxon>
        <taxon>Pseudomonadota</taxon>
        <taxon>Alphaproteobacteria</taxon>
        <taxon>Rhodospirillales</taxon>
        <taxon>Magnetospirillaceae</taxon>
        <taxon>Paramagnetospirillum</taxon>
    </lineage>
</organism>
<protein>
    <recommendedName>
        <fullName evidence="5">TPR repeat</fullName>
    </recommendedName>
</protein>
<feature type="chain" id="PRO_5008091782" description="TPR repeat" evidence="2">
    <location>
        <begin position="26"/>
        <end position="566"/>
    </location>
</feature>
<evidence type="ECO:0000256" key="2">
    <source>
        <dbReference type="SAM" id="SignalP"/>
    </source>
</evidence>
<accession>A0A178M9F7</accession>
<feature type="signal peptide" evidence="2">
    <location>
        <begin position="1"/>
        <end position="25"/>
    </location>
</feature>
<dbReference type="Gene3D" id="2.40.10.10">
    <property type="entry name" value="Trypsin-like serine proteases"/>
    <property type="match status" value="2"/>
</dbReference>
<dbReference type="GO" id="GO:0006508">
    <property type="term" value="P:proteolysis"/>
    <property type="evidence" value="ECO:0007669"/>
    <property type="project" value="InterPro"/>
</dbReference>
<dbReference type="Pfam" id="PF13365">
    <property type="entry name" value="Trypsin_2"/>
    <property type="match status" value="1"/>
</dbReference>
<dbReference type="PANTHER" id="PTHR11102">
    <property type="entry name" value="SEL-1-LIKE PROTEIN"/>
    <property type="match status" value="1"/>
</dbReference>
<name>A0A178M9F7_9PROT</name>
<reference evidence="3 4" key="1">
    <citation type="submission" date="2016-04" db="EMBL/GenBank/DDBJ databases">
        <title>Draft genome sequence of freshwater magnetotactic bacteria Magnetospirillum marisnigri SP-1 and Magnetospirillum moscoviense BB-1.</title>
        <authorList>
            <person name="Koziaeva V."/>
            <person name="Dziuba M.V."/>
            <person name="Ivanov T.M."/>
            <person name="Kuznetsov B."/>
            <person name="Grouzdev D.S."/>
        </authorList>
    </citation>
    <scope>NUCLEOTIDE SEQUENCE [LARGE SCALE GENOMIC DNA]</scope>
    <source>
        <strain evidence="3 4">SP-1</strain>
    </source>
</reference>
<dbReference type="AlphaFoldDB" id="A0A178M9F7"/>
<dbReference type="RefSeq" id="WP_068495512.1">
    <property type="nucleotide sequence ID" value="NZ_LWQT01000109.1"/>
</dbReference>
<feature type="compositionally biased region" description="Polar residues" evidence="1">
    <location>
        <begin position="350"/>
        <end position="362"/>
    </location>
</feature>
<dbReference type="InterPro" id="IPR011990">
    <property type="entry name" value="TPR-like_helical_dom_sf"/>
</dbReference>
<keyword evidence="4" id="KW-1185">Reference proteome</keyword>
<dbReference type="Proteomes" id="UP000078428">
    <property type="component" value="Unassembled WGS sequence"/>
</dbReference>
<evidence type="ECO:0008006" key="5">
    <source>
        <dbReference type="Google" id="ProtNLM"/>
    </source>
</evidence>
<dbReference type="InterPro" id="IPR050767">
    <property type="entry name" value="Sel1_AlgK"/>
</dbReference>
<dbReference type="InterPro" id="IPR009003">
    <property type="entry name" value="Peptidase_S1_PA"/>
</dbReference>
<dbReference type="PRINTS" id="PR00834">
    <property type="entry name" value="PROTEASES2C"/>
</dbReference>
<dbReference type="InterPro" id="IPR043504">
    <property type="entry name" value="Peptidase_S1_PA_chymotrypsin"/>
</dbReference>
<feature type="region of interest" description="Disordered" evidence="1">
    <location>
        <begin position="320"/>
        <end position="362"/>
    </location>
</feature>
<sequence length="566" mass="59466">MPRRCRPALCLALLLSLAASPSAQAGFNEGMAAFQKRDWATAANEFRPLADKGNAAAQARLGHILFQGLLGNRDDVEALRLINASASAGDAFGQHLLGNAYFFGRGVPKDPATALVWYGRAADKDQPESLHALGEIHFNGLGVGKNEARGIEYYTRAADKGVPASLEKLAELNWGGRAMPTNRTKAVEYATRAAASGRMGAQFLLGVAKLTGDGTEKNAAEAVQWFRKAAEQGHPQSQHNLGVTTVTGLGTAKNPAEGYFWLALAAERAPANLKANYEKERDGIGAKLTPAELAAARARVIAWKPPSQGGAAVPITVAPPAASPSTTGRAQPPMTASQPSGPITTLAPPESSTQRNATTTGTGFVITRDGTILTNAHVVEQCRTISIKPQDGPPVVAGIIAKDTGDDLALLKTTLRVPQPARFREDKPMRSGDEVVVIGYPLSSLLSREPNITAGVISAMAGIRGDSRHYQITAPVQKGNSGGPLVDTSGNIVGVVSSKLNAMKVADRTGDIPQNVNFAIKADLTRKFLERYGVAYETAPAGPTLSAADVGEMVSKVTVFIQCKAN</sequence>
<evidence type="ECO:0000256" key="1">
    <source>
        <dbReference type="SAM" id="MobiDB-lite"/>
    </source>
</evidence>
<dbReference type="SMART" id="SM00671">
    <property type="entry name" value="SEL1"/>
    <property type="match status" value="6"/>
</dbReference>
<proteinExistence type="predicted"/>
<dbReference type="STRING" id="1285242.A6A04_07545"/>
<gene>
    <name evidence="3" type="ORF">A6A04_07545</name>
</gene>
<evidence type="ECO:0000313" key="3">
    <source>
        <dbReference type="EMBL" id="OAN44675.1"/>
    </source>
</evidence>
<comment type="caution">
    <text evidence="3">The sequence shown here is derived from an EMBL/GenBank/DDBJ whole genome shotgun (WGS) entry which is preliminary data.</text>
</comment>
<dbReference type="EMBL" id="LWQT01000109">
    <property type="protein sequence ID" value="OAN44675.1"/>
    <property type="molecule type" value="Genomic_DNA"/>
</dbReference>
<keyword evidence="2" id="KW-0732">Signal</keyword>